<dbReference type="EMBL" id="CP046377">
    <property type="protein sequence ID" value="QHQ24026.1"/>
    <property type="molecule type" value="Genomic_DNA"/>
</dbReference>
<accession>A0AAP9IGG6</accession>
<proteinExistence type="predicted"/>
<reference evidence="2" key="1">
    <citation type="submission" date="2019-11" db="EMBL/GenBank/DDBJ databases">
        <authorList>
            <person name="Jee S."/>
        </authorList>
    </citation>
    <scope>NUCLEOTIDE SEQUENCE [LARGE SCALE GENOMIC DNA]</scope>
    <source>
        <strain evidence="2">PZ1</strain>
    </source>
</reference>
<dbReference type="AlphaFoldDB" id="A0AAP9IGG6"/>
<evidence type="ECO:0000313" key="2">
    <source>
        <dbReference type="Proteomes" id="UP000464054"/>
    </source>
</evidence>
<evidence type="ECO:0000313" key="1">
    <source>
        <dbReference type="EMBL" id="QHQ24026.1"/>
    </source>
</evidence>
<dbReference type="Proteomes" id="UP000464054">
    <property type="component" value="Chromosome"/>
</dbReference>
<dbReference type="RefSeq" id="WP_161546760.1">
    <property type="nucleotide sequence ID" value="NZ_CP046377.1"/>
</dbReference>
<protein>
    <submittedName>
        <fullName evidence="1">Uncharacterized protein</fullName>
    </submittedName>
</protein>
<organism evidence="1 2">
    <name type="scientific">Pectobacterium parvum</name>
    <dbReference type="NCBI Taxonomy" id="2778550"/>
    <lineage>
        <taxon>Bacteria</taxon>
        <taxon>Pseudomonadati</taxon>
        <taxon>Pseudomonadota</taxon>
        <taxon>Gammaproteobacteria</taxon>
        <taxon>Enterobacterales</taxon>
        <taxon>Pectobacteriaceae</taxon>
        <taxon>Pectobacterium</taxon>
    </lineage>
</organism>
<sequence length="77" mass="8774">MNNIIALKYKNDRNEMNFNIMENDSFSSKAELLAQLKIIIEESNNENTWINIKNKLHYATGYGINNYSDSLASSAPS</sequence>
<name>A0AAP9IGG6_9GAMM</name>
<gene>
    <name evidence="1" type="ORF">GMX10_08050</name>
</gene>